<evidence type="ECO:0000256" key="6">
    <source>
        <dbReference type="PIRSR" id="PIRSR006336-1"/>
    </source>
</evidence>
<evidence type="ECO:0000259" key="11">
    <source>
        <dbReference type="Pfam" id="PF21317"/>
    </source>
</evidence>
<comment type="caution">
    <text evidence="13">The sequence shown here is derived from an EMBL/GenBank/DDBJ whole genome shotgun (WGS) entry which is preliminary data.</text>
</comment>
<dbReference type="PANTHER" id="PTHR23421">
    <property type="entry name" value="BETA-GALACTOSIDASE RELATED"/>
    <property type="match status" value="1"/>
</dbReference>
<dbReference type="EMBL" id="JAIWYP010000004">
    <property type="protein sequence ID" value="KAH3843770.1"/>
    <property type="molecule type" value="Genomic_DNA"/>
</dbReference>
<dbReference type="SUPFAM" id="SSF51445">
    <property type="entry name" value="(Trans)glycosidases"/>
    <property type="match status" value="1"/>
</dbReference>
<evidence type="ECO:0000256" key="8">
    <source>
        <dbReference type="RuleBase" id="RU003679"/>
    </source>
</evidence>
<dbReference type="InterPro" id="IPR017853">
    <property type="entry name" value="GH"/>
</dbReference>
<evidence type="ECO:0000256" key="1">
    <source>
        <dbReference type="ARBA" id="ARBA00009809"/>
    </source>
</evidence>
<feature type="chain" id="PRO_5039659829" description="Beta-galactosidase" evidence="9">
    <location>
        <begin position="22"/>
        <end position="665"/>
    </location>
</feature>
<keyword evidence="2 9" id="KW-0732">Signal</keyword>
<dbReference type="PIRSF" id="PIRSF006336">
    <property type="entry name" value="B-gal"/>
    <property type="match status" value="1"/>
</dbReference>
<dbReference type="Pfam" id="PF21317">
    <property type="entry name" value="BetaGal_ABD_1"/>
    <property type="match status" value="1"/>
</dbReference>
<dbReference type="Pfam" id="PF01301">
    <property type="entry name" value="Glyco_hydro_35"/>
    <property type="match status" value="1"/>
</dbReference>
<dbReference type="EC" id="3.2.1.23" evidence="7"/>
<dbReference type="GO" id="GO:0005975">
    <property type="term" value="P:carbohydrate metabolic process"/>
    <property type="evidence" value="ECO:0007669"/>
    <property type="project" value="InterPro"/>
</dbReference>
<proteinExistence type="inferred from homology"/>
<protein>
    <recommendedName>
        <fullName evidence="7">Beta-galactosidase</fullName>
        <ecNumber evidence="7">3.2.1.23</ecNumber>
    </recommendedName>
</protein>
<evidence type="ECO:0000256" key="3">
    <source>
        <dbReference type="ARBA" id="ARBA00022801"/>
    </source>
</evidence>
<dbReference type="InterPro" id="IPR019801">
    <property type="entry name" value="Glyco_hydro_35_CS"/>
</dbReference>
<evidence type="ECO:0000259" key="12">
    <source>
        <dbReference type="Pfam" id="PF21467"/>
    </source>
</evidence>
<evidence type="ECO:0000256" key="4">
    <source>
        <dbReference type="ARBA" id="ARBA00023180"/>
    </source>
</evidence>
<reference evidence="13" key="1">
    <citation type="journal article" date="2019" name="bioRxiv">
        <title>The Genome of the Zebra Mussel, Dreissena polymorpha: A Resource for Invasive Species Research.</title>
        <authorList>
            <person name="McCartney M.A."/>
            <person name="Auch B."/>
            <person name="Kono T."/>
            <person name="Mallez S."/>
            <person name="Zhang Y."/>
            <person name="Obille A."/>
            <person name="Becker A."/>
            <person name="Abrahante J.E."/>
            <person name="Garbe J."/>
            <person name="Badalamenti J.P."/>
            <person name="Herman A."/>
            <person name="Mangelson H."/>
            <person name="Liachko I."/>
            <person name="Sullivan S."/>
            <person name="Sone E.D."/>
            <person name="Koren S."/>
            <person name="Silverstein K.A.T."/>
            <person name="Beckman K.B."/>
            <person name="Gohl D.M."/>
        </authorList>
    </citation>
    <scope>NUCLEOTIDE SEQUENCE</scope>
    <source>
        <strain evidence="13">Duluth1</strain>
        <tissue evidence="13">Whole animal</tissue>
    </source>
</reference>
<dbReference type="Pfam" id="PF21467">
    <property type="entry name" value="BetaGal_gal-bd"/>
    <property type="match status" value="1"/>
</dbReference>
<sequence>MAILRAGSCLLIFYLILNVHGKSGSSEKRTFVIDYDNDTFSMDGKPFRYISGSIHYSRVPYQYWDDRLHKMAAAGLNAIQTYIPWNIHEPEEGKIDFSGQQDVVTFLETAQKYNLSVILRSGPYICGEWEFGGLPAWLLKSDNLKVRTMDPNYIKPVGRWLTRLYAELKPMLYKNGGPIITVQIENEYGSYEACDYDYLRFLRDLARECLGNDTVLFTTDGDSDGFLKCGTLPDVYATIDFGVTYTPEKNFEIQRHKEPKGPLVNSEFYTGWLDHWGENHSTIATSEVAKSLDLILALGANINMYMFEGGTNFGFWNGANYPYQPVPTSYDYDAPLSEAGDITEKYMTLRSVITKYNPTAMAVPPSTPKKAYGKVIMTFASTLYDMANLKDPVMSTYPLTMEQLDSYYGFVIYKHIFKSQVSGPLDLSGVRDRAYVNVIRDKKVVLSAVVERDTSNMTVSVDVDAGDFVLVLVENQGRINYGGEMNYNHKGLISNVTLNNITLTDWEQSAFGWDPSQRMLIPSNSFLVPVAKAPSLPSFYAGVLDVEEPQDTYLDMSLWTKGQLFINGMNMGRYWPHRGPQVRLYIPKYALNAGSNLILMLELEQAPCHHSNSKCYVEFMDQPLINATVPQSIHRGISQDTKPLWRWLFDLIMSIIFSEWNLFSF</sequence>
<evidence type="ECO:0000313" key="13">
    <source>
        <dbReference type="EMBL" id="KAH3843770.1"/>
    </source>
</evidence>
<dbReference type="FunFam" id="3.20.20.80:FF:000017">
    <property type="entry name" value="Beta-galactosidase"/>
    <property type="match status" value="1"/>
</dbReference>
<name>A0A9D4KPL6_DREPO</name>
<comment type="catalytic activity">
    <reaction evidence="7">
        <text>Hydrolysis of terminal non-reducing beta-D-galactose residues in beta-D-galactosides.</text>
        <dbReference type="EC" id="3.2.1.23"/>
    </reaction>
</comment>
<dbReference type="PROSITE" id="PS01182">
    <property type="entry name" value="GLYCOSYL_HYDROL_F35"/>
    <property type="match status" value="1"/>
</dbReference>
<organism evidence="13 14">
    <name type="scientific">Dreissena polymorpha</name>
    <name type="common">Zebra mussel</name>
    <name type="synonym">Mytilus polymorpha</name>
    <dbReference type="NCBI Taxonomy" id="45954"/>
    <lineage>
        <taxon>Eukaryota</taxon>
        <taxon>Metazoa</taxon>
        <taxon>Spiralia</taxon>
        <taxon>Lophotrochozoa</taxon>
        <taxon>Mollusca</taxon>
        <taxon>Bivalvia</taxon>
        <taxon>Autobranchia</taxon>
        <taxon>Heteroconchia</taxon>
        <taxon>Euheterodonta</taxon>
        <taxon>Imparidentia</taxon>
        <taxon>Neoheterodontei</taxon>
        <taxon>Myida</taxon>
        <taxon>Dreissenoidea</taxon>
        <taxon>Dreissenidae</taxon>
        <taxon>Dreissena</taxon>
    </lineage>
</organism>
<dbReference type="Gene3D" id="2.60.120.260">
    <property type="entry name" value="Galactose-binding domain-like"/>
    <property type="match status" value="2"/>
</dbReference>
<dbReference type="InterPro" id="IPR048912">
    <property type="entry name" value="BetaGal1-like_ABD1"/>
</dbReference>
<evidence type="ECO:0000256" key="7">
    <source>
        <dbReference type="RuleBase" id="RU000675"/>
    </source>
</evidence>
<feature type="active site" description="Nucleophile" evidence="6">
    <location>
        <position position="267"/>
    </location>
</feature>
<feature type="signal peptide" evidence="9">
    <location>
        <begin position="1"/>
        <end position="21"/>
    </location>
</feature>
<feature type="domain" description="Glycoside hydrolase 35 catalytic" evidence="10">
    <location>
        <begin position="40"/>
        <end position="355"/>
    </location>
</feature>
<dbReference type="InterPro" id="IPR031330">
    <property type="entry name" value="Gly_Hdrlase_35_cat"/>
</dbReference>
<dbReference type="SUPFAM" id="SSF49785">
    <property type="entry name" value="Galactose-binding domain-like"/>
    <property type="match status" value="1"/>
</dbReference>
<feature type="domain" description="Beta-galactosidase 1-like first all-beta" evidence="11">
    <location>
        <begin position="398"/>
        <end position="508"/>
    </location>
</feature>
<feature type="active site" description="Proton donor" evidence="6">
    <location>
        <position position="187"/>
    </location>
</feature>
<keyword evidence="4" id="KW-0325">Glycoprotein</keyword>
<evidence type="ECO:0000259" key="10">
    <source>
        <dbReference type="Pfam" id="PF01301"/>
    </source>
</evidence>
<accession>A0A9D4KPL6</accession>
<evidence type="ECO:0000256" key="9">
    <source>
        <dbReference type="SAM" id="SignalP"/>
    </source>
</evidence>
<dbReference type="InterPro" id="IPR026283">
    <property type="entry name" value="B-gal_1-like"/>
</dbReference>
<dbReference type="InterPro" id="IPR008979">
    <property type="entry name" value="Galactose-bd-like_sf"/>
</dbReference>
<feature type="domain" description="Beta-galactosidase galactose-binding" evidence="12">
    <location>
        <begin position="537"/>
        <end position="596"/>
    </location>
</feature>
<reference evidence="13" key="2">
    <citation type="submission" date="2020-11" db="EMBL/GenBank/DDBJ databases">
        <authorList>
            <person name="McCartney M.A."/>
            <person name="Auch B."/>
            <person name="Kono T."/>
            <person name="Mallez S."/>
            <person name="Becker A."/>
            <person name="Gohl D.M."/>
            <person name="Silverstein K.A.T."/>
            <person name="Koren S."/>
            <person name="Bechman K.B."/>
            <person name="Herman A."/>
            <person name="Abrahante J.E."/>
            <person name="Garbe J."/>
        </authorList>
    </citation>
    <scope>NUCLEOTIDE SEQUENCE</scope>
    <source>
        <strain evidence="13">Duluth1</strain>
        <tissue evidence="13">Whole animal</tissue>
    </source>
</reference>
<evidence type="ECO:0000313" key="14">
    <source>
        <dbReference type="Proteomes" id="UP000828390"/>
    </source>
</evidence>
<dbReference type="AlphaFoldDB" id="A0A9D4KPL6"/>
<keyword evidence="3 7" id="KW-0378">Hydrolase</keyword>
<gene>
    <name evidence="13" type="ORF">DPMN_117301</name>
</gene>
<dbReference type="Gene3D" id="3.20.20.80">
    <property type="entry name" value="Glycosidases"/>
    <property type="match status" value="1"/>
</dbReference>
<dbReference type="InterPro" id="IPR048913">
    <property type="entry name" value="BetaGal_gal-bd"/>
</dbReference>
<comment type="similarity">
    <text evidence="1 8">Belongs to the glycosyl hydrolase 35 family.</text>
</comment>
<keyword evidence="5 7" id="KW-0326">Glycosidase</keyword>
<dbReference type="Proteomes" id="UP000828390">
    <property type="component" value="Unassembled WGS sequence"/>
</dbReference>
<dbReference type="PRINTS" id="PR00742">
    <property type="entry name" value="GLHYDRLASE35"/>
</dbReference>
<evidence type="ECO:0000256" key="5">
    <source>
        <dbReference type="ARBA" id="ARBA00023295"/>
    </source>
</evidence>
<evidence type="ECO:0000256" key="2">
    <source>
        <dbReference type="ARBA" id="ARBA00022729"/>
    </source>
</evidence>
<dbReference type="GO" id="GO:0004565">
    <property type="term" value="F:beta-galactosidase activity"/>
    <property type="evidence" value="ECO:0007669"/>
    <property type="project" value="UniProtKB-EC"/>
</dbReference>
<keyword evidence="14" id="KW-1185">Reference proteome</keyword>
<dbReference type="InterPro" id="IPR001944">
    <property type="entry name" value="Glycoside_Hdrlase_35"/>
</dbReference>